<name>A0A830DH22_9LAMI</name>
<keyword evidence="2" id="KW-0812">Transmembrane</keyword>
<keyword evidence="2" id="KW-1133">Transmembrane helix</keyword>
<sequence length="176" mass="18979">MGSSHSPKGRTNLASCIVATIFLVFILIYAFAVYFTVFKPKGPKISVNAVQVPSFSSANSTVSFNFSQYVTVKNPNHAAFCPGKAALGFTSPAHPSPVVCPRTGRFKDWPAQTEIWEDPPFLERSTAVATAYQTPPDSDPVRRRRRFQRGRSGAPPPLRNVATTAIVASLPPAAAS</sequence>
<feature type="region of interest" description="Disordered" evidence="1">
    <location>
        <begin position="129"/>
        <end position="176"/>
    </location>
</feature>
<keyword evidence="2" id="KW-0472">Membrane</keyword>
<evidence type="ECO:0008006" key="5">
    <source>
        <dbReference type="Google" id="ProtNLM"/>
    </source>
</evidence>
<dbReference type="InterPro" id="IPR055301">
    <property type="entry name" value="Lea14-like_2"/>
</dbReference>
<dbReference type="Proteomes" id="UP000653305">
    <property type="component" value="Unassembled WGS sequence"/>
</dbReference>
<dbReference type="EMBL" id="BMAC01001055">
    <property type="protein sequence ID" value="GFQ05382.1"/>
    <property type="molecule type" value="Genomic_DNA"/>
</dbReference>
<dbReference type="OrthoDB" id="685087at2759"/>
<organism evidence="3 4">
    <name type="scientific">Phtheirospermum japonicum</name>
    <dbReference type="NCBI Taxonomy" id="374723"/>
    <lineage>
        <taxon>Eukaryota</taxon>
        <taxon>Viridiplantae</taxon>
        <taxon>Streptophyta</taxon>
        <taxon>Embryophyta</taxon>
        <taxon>Tracheophyta</taxon>
        <taxon>Spermatophyta</taxon>
        <taxon>Magnoliopsida</taxon>
        <taxon>eudicotyledons</taxon>
        <taxon>Gunneridae</taxon>
        <taxon>Pentapetalae</taxon>
        <taxon>asterids</taxon>
        <taxon>lamiids</taxon>
        <taxon>Lamiales</taxon>
        <taxon>Orobanchaceae</taxon>
        <taxon>Orobanchaceae incertae sedis</taxon>
        <taxon>Phtheirospermum</taxon>
    </lineage>
</organism>
<reference evidence="3" key="1">
    <citation type="submission" date="2020-07" db="EMBL/GenBank/DDBJ databases">
        <title>Ethylene signaling mediates host invasion by parasitic plants.</title>
        <authorList>
            <person name="Yoshida S."/>
        </authorList>
    </citation>
    <scope>NUCLEOTIDE SEQUENCE</scope>
    <source>
        <strain evidence="3">Okayama</strain>
    </source>
</reference>
<protein>
    <recommendedName>
        <fullName evidence="5">Late embryogenesis abundant protein LEA-2 subgroup domain-containing protein</fullName>
    </recommendedName>
</protein>
<dbReference type="AlphaFoldDB" id="A0A830DH22"/>
<feature type="transmembrane region" description="Helical" evidence="2">
    <location>
        <begin position="12"/>
        <end position="37"/>
    </location>
</feature>
<evidence type="ECO:0000313" key="3">
    <source>
        <dbReference type="EMBL" id="GFQ05382.1"/>
    </source>
</evidence>
<gene>
    <name evidence="3" type="ORF">PHJA_002682300</name>
</gene>
<proteinExistence type="predicted"/>
<keyword evidence="4" id="KW-1185">Reference proteome</keyword>
<evidence type="ECO:0000256" key="1">
    <source>
        <dbReference type="SAM" id="MobiDB-lite"/>
    </source>
</evidence>
<comment type="caution">
    <text evidence="3">The sequence shown here is derived from an EMBL/GenBank/DDBJ whole genome shotgun (WGS) entry which is preliminary data.</text>
</comment>
<evidence type="ECO:0000313" key="4">
    <source>
        <dbReference type="Proteomes" id="UP000653305"/>
    </source>
</evidence>
<accession>A0A830DH22</accession>
<evidence type="ECO:0000256" key="2">
    <source>
        <dbReference type="SAM" id="Phobius"/>
    </source>
</evidence>
<dbReference type="PANTHER" id="PTHR31852">
    <property type="entry name" value="LATE EMBRYOGENESIS ABUNDANT (LEA) HYDROXYPROLINE-RICH GLYCOPROTEIN FAMILY"/>
    <property type="match status" value="1"/>
</dbReference>